<comment type="function">
    <text evidence="7">Implicated in mitochondrial protein import and macromolecular assembly. May facilitate the correct folding of imported proteins. May also prevent misfolding and promote the refolding and proper assembly of unfolded polypeptides generated under stress conditions in the mitochondrial matrix.</text>
</comment>
<evidence type="ECO:0000256" key="3">
    <source>
        <dbReference type="ARBA" id="ARBA00022840"/>
    </source>
</evidence>
<dbReference type="PRINTS" id="PR00298">
    <property type="entry name" value="CHAPERONIN60"/>
</dbReference>
<keyword evidence="2" id="KW-0547">Nucleotide-binding</keyword>
<dbReference type="FunFam" id="3.50.7.10:FF:000001">
    <property type="entry name" value="60 kDa chaperonin"/>
    <property type="match status" value="1"/>
</dbReference>
<dbReference type="InterPro" id="IPR027413">
    <property type="entry name" value="GROEL-like_equatorial_sf"/>
</dbReference>
<protein>
    <submittedName>
        <fullName evidence="9">Mitochondrial chaperonin cpn60</fullName>
    </submittedName>
</protein>
<evidence type="ECO:0000256" key="1">
    <source>
        <dbReference type="ARBA" id="ARBA00006607"/>
    </source>
</evidence>
<dbReference type="NCBIfam" id="NF009488">
    <property type="entry name" value="PRK12850.1"/>
    <property type="match status" value="1"/>
</dbReference>
<dbReference type="InterPro" id="IPR027410">
    <property type="entry name" value="TCP-1-like_intermed_sf"/>
</dbReference>
<keyword evidence="10" id="KW-1185">Reference proteome</keyword>
<dbReference type="NCBIfam" id="NF009487">
    <property type="entry name" value="PRK12849.1"/>
    <property type="match status" value="1"/>
</dbReference>
<evidence type="ECO:0000256" key="4">
    <source>
        <dbReference type="ARBA" id="ARBA00022946"/>
    </source>
</evidence>
<dbReference type="Gene3D" id="3.50.7.10">
    <property type="entry name" value="GroEL"/>
    <property type="match status" value="1"/>
</dbReference>
<dbReference type="SUPFAM" id="SSF52029">
    <property type="entry name" value="GroEL apical domain-like"/>
    <property type="match status" value="1"/>
</dbReference>
<sequence>MLSKTTLNKTARGLFLARCYAKETKISRDIQYNVDCRNGMKKGVEQLARAVATTLGPKGRNVVLEQSYGAPKITKDGVTVAKHVEFSDPYMNMGAQLVRQVASKANDNAGDGTTTATILTNAIFQEGCRYVASGSNPMDLKRGMDLAVKTVVQSLKDQTKEISSRDEIMQVATISANGDRDIGELIATAMEKVGKEGVITVEDGNTLENVLETVEGMRFDRGYISPYFITDNKTQKAVLEKPLVLVCDAKISNMNEIIPIVQYSIDSNKPILIIAEDVAEEALGVIVFNRLRSGVRVCAVKAPGFGDHRKNNLQDIAVLTGATLVSQDLGLKLDKFESSWLGMAEKITVSKDETVVLSGGGQKQNIDERVEQIRDQLKLPGESEFAKEKLKERLAKLSGGVAILKIGGASEVEVGERKDRVTDALCATRAAVEEGIVAGGGSALVFASRKLDELKVDNHEQQLGIKIIRDAIRVPLKTIAKNAGLEGAIIAEKVLEKNDSSYGYDAQKNEFVNMFSAGIIDPTKVVRTALVDASSVASLMTTTDCIVPKIEKDIPMPSGGGGGGMF</sequence>
<keyword evidence="4" id="KW-0809">Transit peptide</keyword>
<dbReference type="GO" id="GO:0140662">
    <property type="term" value="F:ATP-dependent protein folding chaperone"/>
    <property type="evidence" value="ECO:0007669"/>
    <property type="project" value="InterPro"/>
</dbReference>
<organism evidence="9 10">
    <name type="scientific">Acrasis kona</name>
    <dbReference type="NCBI Taxonomy" id="1008807"/>
    <lineage>
        <taxon>Eukaryota</taxon>
        <taxon>Discoba</taxon>
        <taxon>Heterolobosea</taxon>
        <taxon>Tetramitia</taxon>
        <taxon>Eutetramitia</taxon>
        <taxon>Acrasidae</taxon>
        <taxon>Acrasis</taxon>
    </lineage>
</organism>
<evidence type="ECO:0000256" key="8">
    <source>
        <dbReference type="RuleBase" id="RU000418"/>
    </source>
</evidence>
<gene>
    <name evidence="9" type="ORF">AKO1_008047</name>
</gene>
<evidence type="ECO:0000313" key="10">
    <source>
        <dbReference type="Proteomes" id="UP001431209"/>
    </source>
</evidence>
<name>A0AAW2YPA3_9EUKA</name>
<reference evidence="9 10" key="1">
    <citation type="submission" date="2024-03" db="EMBL/GenBank/DDBJ databases">
        <title>The Acrasis kona genome and developmental transcriptomes reveal deep origins of eukaryotic multicellular pathways.</title>
        <authorList>
            <person name="Sheikh S."/>
            <person name="Fu C.-J."/>
            <person name="Brown M.W."/>
            <person name="Baldauf S.L."/>
        </authorList>
    </citation>
    <scope>NUCLEOTIDE SEQUENCE [LARGE SCALE GENOMIC DNA]</scope>
    <source>
        <strain evidence="9 10">ATCC MYA-3509</strain>
    </source>
</reference>
<dbReference type="Gene3D" id="1.10.560.10">
    <property type="entry name" value="GroEL-like equatorial domain"/>
    <property type="match status" value="1"/>
</dbReference>
<dbReference type="InterPro" id="IPR001844">
    <property type="entry name" value="Cpn60/GroEL"/>
</dbReference>
<dbReference type="CDD" id="cd03344">
    <property type="entry name" value="GroEL"/>
    <property type="match status" value="1"/>
</dbReference>
<comment type="caution">
    <text evidence="9">The sequence shown here is derived from an EMBL/GenBank/DDBJ whole genome shotgun (WGS) entry which is preliminary data.</text>
</comment>
<dbReference type="EMBL" id="JAOPGA020000512">
    <property type="protein sequence ID" value="KAL0479208.1"/>
    <property type="molecule type" value="Genomic_DNA"/>
</dbReference>
<dbReference type="NCBIfam" id="NF000592">
    <property type="entry name" value="PRK00013.1"/>
    <property type="match status" value="1"/>
</dbReference>
<dbReference type="AlphaFoldDB" id="A0AAW2YPA3"/>
<evidence type="ECO:0000313" key="9">
    <source>
        <dbReference type="EMBL" id="KAL0479208.1"/>
    </source>
</evidence>
<evidence type="ECO:0000256" key="2">
    <source>
        <dbReference type="ARBA" id="ARBA00022741"/>
    </source>
</evidence>
<dbReference type="SUPFAM" id="SSF54849">
    <property type="entry name" value="GroEL-intermediate domain like"/>
    <property type="match status" value="1"/>
</dbReference>
<dbReference type="PANTHER" id="PTHR45633">
    <property type="entry name" value="60 KDA HEAT SHOCK PROTEIN, MITOCHONDRIAL"/>
    <property type="match status" value="1"/>
</dbReference>
<dbReference type="InterPro" id="IPR018370">
    <property type="entry name" value="Chaperonin_Cpn60_CS"/>
</dbReference>
<evidence type="ECO:0000256" key="6">
    <source>
        <dbReference type="ARBA" id="ARBA00023186"/>
    </source>
</evidence>
<dbReference type="NCBIfam" id="TIGR02348">
    <property type="entry name" value="GroEL"/>
    <property type="match status" value="1"/>
</dbReference>
<dbReference type="PROSITE" id="PS00296">
    <property type="entry name" value="CHAPERONINS_CPN60"/>
    <property type="match status" value="1"/>
</dbReference>
<accession>A0AAW2YPA3</accession>
<keyword evidence="6" id="KW-0143">Chaperone</keyword>
<evidence type="ECO:0000256" key="5">
    <source>
        <dbReference type="ARBA" id="ARBA00023016"/>
    </source>
</evidence>
<comment type="similarity">
    <text evidence="1 8">Belongs to the chaperonin (HSP60) family.</text>
</comment>
<dbReference type="InterPro" id="IPR002423">
    <property type="entry name" value="Cpn60/GroEL/TCP-1"/>
</dbReference>
<keyword evidence="3" id="KW-0067">ATP-binding</keyword>
<dbReference type="GO" id="GO:0042026">
    <property type="term" value="P:protein refolding"/>
    <property type="evidence" value="ECO:0007669"/>
    <property type="project" value="InterPro"/>
</dbReference>
<keyword evidence="5" id="KW-0346">Stress response</keyword>
<dbReference type="GO" id="GO:0005524">
    <property type="term" value="F:ATP binding"/>
    <property type="evidence" value="ECO:0007669"/>
    <property type="project" value="UniProtKB-KW"/>
</dbReference>
<dbReference type="HAMAP" id="MF_00600">
    <property type="entry name" value="CH60"/>
    <property type="match status" value="1"/>
</dbReference>
<proteinExistence type="inferred from homology"/>
<dbReference type="SUPFAM" id="SSF48592">
    <property type="entry name" value="GroEL equatorial domain-like"/>
    <property type="match status" value="1"/>
</dbReference>
<evidence type="ECO:0000256" key="7">
    <source>
        <dbReference type="ARBA" id="ARBA00025467"/>
    </source>
</evidence>
<dbReference type="Pfam" id="PF00118">
    <property type="entry name" value="Cpn60_TCP1"/>
    <property type="match status" value="1"/>
</dbReference>
<dbReference type="InterPro" id="IPR027409">
    <property type="entry name" value="GroEL-like_apical_dom_sf"/>
</dbReference>
<dbReference type="Gene3D" id="3.30.260.10">
    <property type="entry name" value="TCP-1-like chaperonin intermediate domain"/>
    <property type="match status" value="1"/>
</dbReference>
<dbReference type="Proteomes" id="UP001431209">
    <property type="component" value="Unassembled WGS sequence"/>
</dbReference>
<dbReference type="NCBIfam" id="NF009489">
    <property type="entry name" value="PRK12851.1"/>
    <property type="match status" value="1"/>
</dbReference>